<accession>A0A410JZU0</accession>
<feature type="transmembrane region" description="Helical" evidence="1">
    <location>
        <begin position="12"/>
        <end position="32"/>
    </location>
</feature>
<keyword evidence="1" id="KW-1133">Transmembrane helix</keyword>
<organism evidence="2 3">
    <name type="scientific">Geovibrio thiophilus</name>
    <dbReference type="NCBI Taxonomy" id="139438"/>
    <lineage>
        <taxon>Bacteria</taxon>
        <taxon>Pseudomonadati</taxon>
        <taxon>Deferribacterota</taxon>
        <taxon>Deferribacteres</taxon>
        <taxon>Deferribacterales</taxon>
        <taxon>Geovibrionaceae</taxon>
        <taxon>Geovibrio</taxon>
    </lineage>
</organism>
<reference evidence="2 3" key="1">
    <citation type="submission" date="2019-01" db="EMBL/GenBank/DDBJ databases">
        <title>Geovibrio thiophilus DSM 11263, complete genome.</title>
        <authorList>
            <person name="Spring S."/>
            <person name="Bunk B."/>
            <person name="Sproer C."/>
        </authorList>
    </citation>
    <scope>NUCLEOTIDE SEQUENCE [LARGE SCALE GENOMIC DNA]</scope>
    <source>
        <strain evidence="2 3">DSM 11263</strain>
    </source>
</reference>
<dbReference type="KEGG" id="gtl:EP073_09840"/>
<keyword evidence="1" id="KW-0472">Membrane</keyword>
<evidence type="ECO:0000313" key="3">
    <source>
        <dbReference type="Proteomes" id="UP000287502"/>
    </source>
</evidence>
<name>A0A410JZU0_9BACT</name>
<keyword evidence="1" id="KW-0812">Transmembrane</keyword>
<evidence type="ECO:0000313" key="2">
    <source>
        <dbReference type="EMBL" id="QAR33692.1"/>
    </source>
</evidence>
<gene>
    <name evidence="2" type="ORF">EP073_09840</name>
</gene>
<dbReference type="RefSeq" id="WP_128466978.1">
    <property type="nucleotide sequence ID" value="NZ_CP035108.1"/>
</dbReference>
<feature type="transmembrane region" description="Helical" evidence="1">
    <location>
        <begin position="52"/>
        <end position="74"/>
    </location>
</feature>
<protein>
    <submittedName>
        <fullName evidence="2">Uncharacterized protein</fullName>
    </submittedName>
</protein>
<proteinExistence type="predicted"/>
<sequence>MKDKFIEQFKERIVSIILTPVFIFFLWSLQQLTNGLYGKIEPIILEHISKRLLWVVVIMEAVMIIILLFVVYILKPKGMSLKYGIYWDKDKNPHCPSCKKPLNSYDDYGINGIGFYCNSCKLVHPMSKKGIYLTISDARKIMDNM</sequence>
<keyword evidence="3" id="KW-1185">Reference proteome</keyword>
<dbReference type="Proteomes" id="UP000287502">
    <property type="component" value="Chromosome"/>
</dbReference>
<dbReference type="OrthoDB" id="5405751at2"/>
<dbReference type="AlphaFoldDB" id="A0A410JZU0"/>
<evidence type="ECO:0000256" key="1">
    <source>
        <dbReference type="SAM" id="Phobius"/>
    </source>
</evidence>
<dbReference type="EMBL" id="CP035108">
    <property type="protein sequence ID" value="QAR33692.1"/>
    <property type="molecule type" value="Genomic_DNA"/>
</dbReference>